<evidence type="ECO:0000313" key="2">
    <source>
        <dbReference type="EMBL" id="MBC1499187.1"/>
    </source>
</evidence>
<name>A0A841Z413_9LIST</name>
<keyword evidence="1" id="KW-0812">Transmembrane</keyword>
<dbReference type="EMBL" id="JAARRL010000001">
    <property type="protein sequence ID" value="MBC1499187.1"/>
    <property type="molecule type" value="Genomic_DNA"/>
</dbReference>
<dbReference type="Proteomes" id="UP000564536">
    <property type="component" value="Unassembled WGS sequence"/>
</dbReference>
<reference evidence="2 3" key="1">
    <citation type="submission" date="2020-03" db="EMBL/GenBank/DDBJ databases">
        <title>Soil Listeria distribution.</title>
        <authorList>
            <person name="Liao J."/>
            <person name="Wiedmann M."/>
        </authorList>
    </citation>
    <scope>NUCLEOTIDE SEQUENCE [LARGE SCALE GENOMIC DNA]</scope>
    <source>
        <strain evidence="2 3">FSL L7-1523</strain>
    </source>
</reference>
<keyword evidence="1" id="KW-1133">Transmembrane helix</keyword>
<protein>
    <submittedName>
        <fullName evidence="2">Uncharacterized protein</fullName>
    </submittedName>
</protein>
<accession>A0A841Z413</accession>
<comment type="caution">
    <text evidence="2">The sequence shown here is derived from an EMBL/GenBank/DDBJ whole genome shotgun (WGS) entry which is preliminary data.</text>
</comment>
<organism evidence="2 3">
    <name type="scientific">Listeria weihenstephanensis</name>
    <dbReference type="NCBI Taxonomy" id="1006155"/>
    <lineage>
        <taxon>Bacteria</taxon>
        <taxon>Bacillati</taxon>
        <taxon>Bacillota</taxon>
        <taxon>Bacilli</taxon>
        <taxon>Bacillales</taxon>
        <taxon>Listeriaceae</taxon>
        <taxon>Listeria</taxon>
    </lineage>
</organism>
<keyword evidence="1" id="KW-0472">Membrane</keyword>
<proteinExistence type="predicted"/>
<gene>
    <name evidence="2" type="ORF">HB943_01140</name>
</gene>
<dbReference type="AlphaFoldDB" id="A0A841Z413"/>
<evidence type="ECO:0000256" key="1">
    <source>
        <dbReference type="SAM" id="Phobius"/>
    </source>
</evidence>
<feature type="transmembrane region" description="Helical" evidence="1">
    <location>
        <begin position="98"/>
        <end position="119"/>
    </location>
</feature>
<dbReference type="RefSeq" id="WP_185424011.1">
    <property type="nucleotide sequence ID" value="NZ_JAARRL010000001.1"/>
</dbReference>
<evidence type="ECO:0000313" key="3">
    <source>
        <dbReference type="Proteomes" id="UP000564536"/>
    </source>
</evidence>
<sequence>MIEKGIDEIKLQTLTGKTPIRYGLQVANKNSDYLCVCFVSSEEDQALYLQEEQSHCLFLMPPKQGDGKPQFTIANYEKCVNEFVEKTARRLKVDRKNILIFGYGEAATMALYFTMYFHYNHAIIGDPVEMTKGYVFQQNPLKPRWKADMRIDKVFQGMYIDNFNRPNIHFYSGSNSQNYEMEIKYLIEVLQEKAILKNIERKRNIGAKGFPSFMTKHKNILMNRLTCEEVIAWQCDHKVLAECVLPPYLQDDKTIQYAFYFYQIGKGDASHKTKYQDSAQYRFVADEGGSYFVKVFIRRGREKMTQNSSKFRITITEDF</sequence>